<dbReference type="Proteomes" id="UP000315947">
    <property type="component" value="Chromosome"/>
</dbReference>
<dbReference type="RefSeq" id="WP_144045757.1">
    <property type="nucleotide sequence ID" value="NZ_CP041614.1"/>
</dbReference>
<dbReference type="InterPro" id="IPR036622">
    <property type="entry name" value="LigA_sf"/>
</dbReference>
<evidence type="ECO:0000313" key="2">
    <source>
        <dbReference type="EMBL" id="QDO83379.1"/>
    </source>
</evidence>
<name>A0ABX5WWC3_9GAMM</name>
<organism evidence="2 3">
    <name type="scientific">Shewanella psychropiezotolerans</name>
    <dbReference type="NCBI Taxonomy" id="2593655"/>
    <lineage>
        <taxon>Bacteria</taxon>
        <taxon>Pseudomonadati</taxon>
        <taxon>Pseudomonadota</taxon>
        <taxon>Gammaproteobacteria</taxon>
        <taxon>Alteromonadales</taxon>
        <taxon>Shewanellaceae</taxon>
        <taxon>Shewanella</taxon>
    </lineage>
</organism>
<evidence type="ECO:0008006" key="4">
    <source>
        <dbReference type="Google" id="ProtNLM"/>
    </source>
</evidence>
<sequence length="68" mass="7696">MSKLNDLLENLSSDAKLNAKYLETPEQVMEEAGLNDKEKNAMRSGDENSLTDVTSDKRAYSKYIRNPD</sequence>
<evidence type="ECO:0000313" key="3">
    <source>
        <dbReference type="Proteomes" id="UP000315947"/>
    </source>
</evidence>
<proteinExistence type="predicted"/>
<evidence type="ECO:0000256" key="1">
    <source>
        <dbReference type="SAM" id="MobiDB-lite"/>
    </source>
</evidence>
<keyword evidence="3" id="KW-1185">Reference proteome</keyword>
<accession>A0ABX5WWC3</accession>
<protein>
    <recommendedName>
        <fullName evidence="4">Extradiol ring-cleavage dioxygenase LigAB LigA subunit domain-containing protein</fullName>
    </recommendedName>
</protein>
<feature type="compositionally biased region" description="Basic and acidic residues" evidence="1">
    <location>
        <begin position="34"/>
        <end position="46"/>
    </location>
</feature>
<dbReference type="SUPFAM" id="SSF48076">
    <property type="entry name" value="LigA subunit of an aromatic-ring-opening dioxygenase LigAB"/>
    <property type="match status" value="1"/>
</dbReference>
<feature type="region of interest" description="Disordered" evidence="1">
    <location>
        <begin position="30"/>
        <end position="68"/>
    </location>
</feature>
<reference evidence="2 3" key="1">
    <citation type="submission" date="2019-07" db="EMBL/GenBank/DDBJ databases">
        <title>Shewanella sp. YLB-06 whole genomic sequence.</title>
        <authorList>
            <person name="Yu L."/>
        </authorList>
    </citation>
    <scope>NUCLEOTIDE SEQUENCE [LARGE SCALE GENOMIC DNA]</scope>
    <source>
        <strain evidence="2 3">YLB-06</strain>
    </source>
</reference>
<feature type="compositionally biased region" description="Basic and acidic residues" evidence="1">
    <location>
        <begin position="54"/>
        <end position="68"/>
    </location>
</feature>
<dbReference type="EMBL" id="CP041614">
    <property type="protein sequence ID" value="QDO83379.1"/>
    <property type="molecule type" value="Genomic_DNA"/>
</dbReference>
<gene>
    <name evidence="2" type="ORF">FM037_09250</name>
</gene>
<dbReference type="Gene3D" id="1.10.700.10">
    <property type="entry name" value="Dioxygenase LigAB, LigA subunit"/>
    <property type="match status" value="1"/>
</dbReference>